<protein>
    <recommendedName>
        <fullName evidence="1">Stress-response A/B barrel domain-containing protein</fullName>
    </recommendedName>
</protein>
<sequence length="93" mass="10109">MLVLTHVVIMKFADPGDAPKAKELLEGLVGVVPQVLSMTLGLDTVRSEVSGDLCMITTHDDVDGLRGYQAHEAHQEVGAWLRPRLAARTVVDF</sequence>
<dbReference type="SMART" id="SM00886">
    <property type="entry name" value="Dabb"/>
    <property type="match status" value="1"/>
</dbReference>
<reference evidence="2" key="1">
    <citation type="submission" date="2021-01" db="EMBL/GenBank/DDBJ databases">
        <title>Whole genome shotgun sequence of Dactylosporangium siamense NBRC 106093.</title>
        <authorList>
            <person name="Komaki H."/>
            <person name="Tamura T."/>
        </authorList>
    </citation>
    <scope>NUCLEOTIDE SEQUENCE</scope>
    <source>
        <strain evidence="2">NBRC 106093</strain>
    </source>
</reference>
<evidence type="ECO:0000259" key="1">
    <source>
        <dbReference type="PROSITE" id="PS51502"/>
    </source>
</evidence>
<dbReference type="InterPro" id="IPR013097">
    <property type="entry name" value="Dabb"/>
</dbReference>
<dbReference type="SUPFAM" id="SSF54909">
    <property type="entry name" value="Dimeric alpha+beta barrel"/>
    <property type="match status" value="1"/>
</dbReference>
<dbReference type="EMBL" id="BONQ01000138">
    <property type="protein sequence ID" value="GIG50742.1"/>
    <property type="molecule type" value="Genomic_DNA"/>
</dbReference>
<dbReference type="Proteomes" id="UP000660611">
    <property type="component" value="Unassembled WGS sequence"/>
</dbReference>
<dbReference type="Pfam" id="PF07876">
    <property type="entry name" value="Dabb"/>
    <property type="match status" value="1"/>
</dbReference>
<comment type="caution">
    <text evidence="2">The sequence shown here is derived from an EMBL/GenBank/DDBJ whole genome shotgun (WGS) entry which is preliminary data.</text>
</comment>
<keyword evidence="3" id="KW-1185">Reference proteome</keyword>
<evidence type="ECO:0000313" key="3">
    <source>
        <dbReference type="Proteomes" id="UP000660611"/>
    </source>
</evidence>
<dbReference type="AlphaFoldDB" id="A0A919UCU5"/>
<dbReference type="PROSITE" id="PS51502">
    <property type="entry name" value="S_R_A_B_BARREL"/>
    <property type="match status" value="1"/>
</dbReference>
<dbReference type="InterPro" id="IPR011008">
    <property type="entry name" value="Dimeric_a/b-barrel"/>
</dbReference>
<organism evidence="2 3">
    <name type="scientific">Dactylosporangium siamense</name>
    <dbReference type="NCBI Taxonomy" id="685454"/>
    <lineage>
        <taxon>Bacteria</taxon>
        <taxon>Bacillati</taxon>
        <taxon>Actinomycetota</taxon>
        <taxon>Actinomycetes</taxon>
        <taxon>Micromonosporales</taxon>
        <taxon>Micromonosporaceae</taxon>
        <taxon>Dactylosporangium</taxon>
    </lineage>
</organism>
<proteinExistence type="predicted"/>
<gene>
    <name evidence="2" type="ORF">Dsi01nite_087830</name>
</gene>
<feature type="domain" description="Stress-response A/B barrel" evidence="1">
    <location>
        <begin position="4"/>
        <end position="93"/>
    </location>
</feature>
<evidence type="ECO:0000313" key="2">
    <source>
        <dbReference type="EMBL" id="GIG50742.1"/>
    </source>
</evidence>
<name>A0A919UCU5_9ACTN</name>
<dbReference type="RefSeq" id="WP_203852376.1">
    <property type="nucleotide sequence ID" value="NZ_BAAAVW010000014.1"/>
</dbReference>
<accession>A0A919UCU5</accession>
<dbReference type="Gene3D" id="3.30.70.100">
    <property type="match status" value="1"/>
</dbReference>